<evidence type="ECO:0000313" key="9">
    <source>
        <dbReference type="Proteomes" id="UP001055553"/>
    </source>
</evidence>
<dbReference type="Proteomes" id="UP001055553">
    <property type="component" value="Chromosome"/>
</dbReference>
<dbReference type="EMBL" id="AP019769">
    <property type="protein sequence ID" value="BBL45318.1"/>
    <property type="molecule type" value="Genomic_DNA"/>
</dbReference>
<protein>
    <submittedName>
        <fullName evidence="8">Archaeal histone A2</fullName>
    </submittedName>
</protein>
<dbReference type="InterPro" id="IPR050947">
    <property type="entry name" value="Archaeal_histone_HMF"/>
</dbReference>
<organism evidence="8 9">
    <name type="scientific">Nanobdella aerobiophila</name>
    <dbReference type="NCBI Taxonomy" id="2586965"/>
    <lineage>
        <taxon>Archaea</taxon>
        <taxon>Nanobdellota</taxon>
        <taxon>Nanobdellia</taxon>
        <taxon>Nanobdellales</taxon>
        <taxon>Nanobdellaceae</taxon>
        <taxon>Nanobdella</taxon>
    </lineage>
</organism>
<dbReference type="SUPFAM" id="SSF47113">
    <property type="entry name" value="Histone-fold"/>
    <property type="match status" value="1"/>
</dbReference>
<reference evidence="9" key="1">
    <citation type="journal article" date="2022" name="Int. J. Syst. Evol. Microbiol.">
        <title>Nanobdella aerobiophila gen. nov., sp. nov., a thermoacidophilic, obligate ectosymbiotic archaeon, and proposal of Nanobdellaceae fam. nov., Nanobdellales ord. nov. and Nanobdellia class. nov.</title>
        <authorList>
            <person name="Kato S."/>
            <person name="Ogasawara A."/>
            <person name="Itoh T."/>
            <person name="Sakai H.D."/>
            <person name="Shimizu M."/>
            <person name="Yuki M."/>
            <person name="Kaneko M."/>
            <person name="Takashina T."/>
            <person name="Ohkuma M."/>
        </authorList>
    </citation>
    <scope>NUCLEOTIDE SEQUENCE [LARGE SCALE GENOMIC DNA]</scope>
    <source>
        <strain evidence="9">MJ1</strain>
    </source>
</reference>
<dbReference type="GO" id="GO:0046982">
    <property type="term" value="F:protein heterodimerization activity"/>
    <property type="evidence" value="ECO:0007669"/>
    <property type="project" value="InterPro"/>
</dbReference>
<gene>
    <name evidence="8" type="ORF">MJ1_0144</name>
</gene>
<comment type="subcellular location">
    <subcellularLocation>
        <location evidence="1">Chromosome</location>
    </subcellularLocation>
    <subcellularLocation>
        <location evidence="2">Cytoplasm</location>
    </subcellularLocation>
</comment>
<name>A0A915WR94_9ARCH</name>
<evidence type="ECO:0000256" key="3">
    <source>
        <dbReference type="ARBA" id="ARBA00008264"/>
    </source>
</evidence>
<evidence type="ECO:0000256" key="1">
    <source>
        <dbReference type="ARBA" id="ARBA00004286"/>
    </source>
</evidence>
<dbReference type="Pfam" id="PF00808">
    <property type="entry name" value="CBFD_NFYB_HMF"/>
    <property type="match status" value="1"/>
</dbReference>
<dbReference type="GO" id="GO:0005694">
    <property type="term" value="C:chromosome"/>
    <property type="evidence" value="ECO:0007669"/>
    <property type="project" value="UniProtKB-SubCell"/>
</dbReference>
<evidence type="ECO:0000313" key="8">
    <source>
        <dbReference type="EMBL" id="BBL45318.1"/>
    </source>
</evidence>
<keyword evidence="9" id="KW-1185">Reference proteome</keyword>
<proteinExistence type="inferred from homology"/>
<dbReference type="InterPro" id="IPR009072">
    <property type="entry name" value="Histone-fold"/>
</dbReference>
<evidence type="ECO:0000256" key="2">
    <source>
        <dbReference type="ARBA" id="ARBA00004496"/>
    </source>
</evidence>
<keyword evidence="4" id="KW-0158">Chromosome</keyword>
<dbReference type="CDD" id="cd22909">
    <property type="entry name" value="HFD_archaea_histone-like"/>
    <property type="match status" value="1"/>
</dbReference>
<dbReference type="AlphaFoldDB" id="A0A915WR94"/>
<sequence>MAKRTTPIPVAPLYRVLRKSGASRIGQDAKLAMVEAVLQVAEGIAERAVELSKHAGRKTIHEDDIRLAIRELRGM</sequence>
<dbReference type="InterPro" id="IPR003958">
    <property type="entry name" value="CBFA_NFYB_domain"/>
</dbReference>
<keyword evidence="5" id="KW-0963">Cytoplasm</keyword>
<evidence type="ECO:0000256" key="5">
    <source>
        <dbReference type="ARBA" id="ARBA00022490"/>
    </source>
</evidence>
<evidence type="ECO:0000256" key="4">
    <source>
        <dbReference type="ARBA" id="ARBA00022454"/>
    </source>
</evidence>
<evidence type="ECO:0000256" key="6">
    <source>
        <dbReference type="ARBA" id="ARBA00023125"/>
    </source>
</evidence>
<dbReference type="GO" id="GO:0003677">
    <property type="term" value="F:DNA binding"/>
    <property type="evidence" value="ECO:0007669"/>
    <property type="project" value="UniProtKB-KW"/>
</dbReference>
<dbReference type="KEGG" id="naer:MJ1_0144"/>
<dbReference type="GO" id="GO:0005737">
    <property type="term" value="C:cytoplasm"/>
    <property type="evidence" value="ECO:0007669"/>
    <property type="project" value="UniProtKB-SubCell"/>
</dbReference>
<accession>A0A915WR94</accession>
<dbReference type="PANTHER" id="PTHR47828">
    <property type="entry name" value="ARCHAEAL HISTONE A"/>
    <property type="match status" value="1"/>
</dbReference>
<evidence type="ECO:0000259" key="7">
    <source>
        <dbReference type="Pfam" id="PF00808"/>
    </source>
</evidence>
<dbReference type="PANTHER" id="PTHR47828:SF1">
    <property type="entry name" value="ARCHAEAL HISTONE A"/>
    <property type="match status" value="1"/>
</dbReference>
<feature type="domain" description="Transcription factor CBF/NF-Y/archaeal histone" evidence="7">
    <location>
        <begin position="8"/>
        <end position="69"/>
    </location>
</feature>
<dbReference type="Gene3D" id="1.10.20.10">
    <property type="entry name" value="Histone, subunit A"/>
    <property type="match status" value="1"/>
</dbReference>
<dbReference type="InterPro" id="IPR050004">
    <property type="entry name" value="HmfB-like"/>
</dbReference>
<dbReference type="NCBIfam" id="NF043032">
    <property type="entry name" value="archaea_histone"/>
    <property type="match status" value="1"/>
</dbReference>
<keyword evidence="6" id="KW-0238">DNA-binding</keyword>
<comment type="similarity">
    <text evidence="3">Belongs to the archaeal histone HMF family.</text>
</comment>